<evidence type="ECO:0000313" key="15">
    <source>
        <dbReference type="EMBL" id="SFM44839.1"/>
    </source>
</evidence>
<dbReference type="FunFam" id="3.40.50.2300:FF:000018">
    <property type="entry name" value="DNA-binding transcriptional regulator NtrC"/>
    <property type="match status" value="1"/>
</dbReference>
<proteinExistence type="predicted"/>
<dbReference type="Pfam" id="PF02954">
    <property type="entry name" value="HTH_8"/>
    <property type="match status" value="1"/>
</dbReference>
<dbReference type="FunFam" id="3.40.50.300:FF:000006">
    <property type="entry name" value="DNA-binding transcriptional regulator NtrC"/>
    <property type="match status" value="1"/>
</dbReference>
<dbReference type="AlphaFoldDB" id="A0A1I4QXT2"/>
<dbReference type="SUPFAM" id="SSF46689">
    <property type="entry name" value="Homeodomain-like"/>
    <property type="match status" value="1"/>
</dbReference>
<keyword evidence="7" id="KW-0805">Transcription regulation</keyword>
<evidence type="ECO:0000259" key="14">
    <source>
        <dbReference type="PROSITE" id="PS50110"/>
    </source>
</evidence>
<name>A0A1I4QXT2_9BACT</name>
<dbReference type="PANTHER" id="PTHR32071:SF117">
    <property type="entry name" value="PTS-DEPENDENT DIHYDROXYACETONE KINASE OPERON REGULATORY PROTEIN-RELATED"/>
    <property type="match status" value="1"/>
</dbReference>
<dbReference type="EMBL" id="FOUU01000001">
    <property type="protein sequence ID" value="SFM44839.1"/>
    <property type="molecule type" value="Genomic_DNA"/>
</dbReference>
<keyword evidence="2" id="KW-0963">Cytoplasm</keyword>
<keyword evidence="12" id="KW-0175">Coiled coil</keyword>
<dbReference type="RefSeq" id="WP_093392910.1">
    <property type="nucleotide sequence ID" value="NZ_FOUU01000001.1"/>
</dbReference>
<dbReference type="SUPFAM" id="SSF52172">
    <property type="entry name" value="CheY-like"/>
    <property type="match status" value="1"/>
</dbReference>
<dbReference type="SMART" id="SM00448">
    <property type="entry name" value="REC"/>
    <property type="match status" value="1"/>
</dbReference>
<evidence type="ECO:0000256" key="7">
    <source>
        <dbReference type="ARBA" id="ARBA00023015"/>
    </source>
</evidence>
<dbReference type="GO" id="GO:0005737">
    <property type="term" value="C:cytoplasm"/>
    <property type="evidence" value="ECO:0007669"/>
    <property type="project" value="UniProtKB-SubCell"/>
</dbReference>
<keyword evidence="16" id="KW-1185">Reference proteome</keyword>
<evidence type="ECO:0000259" key="13">
    <source>
        <dbReference type="PROSITE" id="PS50045"/>
    </source>
</evidence>
<feature type="domain" description="Response regulatory" evidence="14">
    <location>
        <begin position="6"/>
        <end position="120"/>
    </location>
</feature>
<dbReference type="InterPro" id="IPR025662">
    <property type="entry name" value="Sigma_54_int_dom_ATP-bd_1"/>
</dbReference>
<feature type="modified residue" description="4-aspartylphosphate" evidence="11">
    <location>
        <position position="55"/>
    </location>
</feature>
<evidence type="ECO:0000256" key="8">
    <source>
        <dbReference type="ARBA" id="ARBA00023125"/>
    </source>
</evidence>
<dbReference type="SUPFAM" id="SSF52540">
    <property type="entry name" value="P-loop containing nucleoside triphosphate hydrolases"/>
    <property type="match status" value="1"/>
</dbReference>
<dbReference type="PROSITE" id="PS00676">
    <property type="entry name" value="SIGMA54_INTERACT_2"/>
    <property type="match status" value="1"/>
</dbReference>
<keyword evidence="5" id="KW-0067">ATP-binding</keyword>
<dbReference type="InterPro" id="IPR027417">
    <property type="entry name" value="P-loop_NTPase"/>
</dbReference>
<reference evidence="15 16" key="1">
    <citation type="submission" date="2016-10" db="EMBL/GenBank/DDBJ databases">
        <authorList>
            <person name="de Groot N.N."/>
        </authorList>
    </citation>
    <scope>NUCLEOTIDE SEQUENCE [LARGE SCALE GENOMIC DNA]</scope>
    <source>
        <strain evidence="15 16">DSM 9990</strain>
    </source>
</reference>
<evidence type="ECO:0000256" key="6">
    <source>
        <dbReference type="ARBA" id="ARBA00023012"/>
    </source>
</evidence>
<evidence type="ECO:0000256" key="4">
    <source>
        <dbReference type="ARBA" id="ARBA00022741"/>
    </source>
</evidence>
<dbReference type="Pfam" id="PF00072">
    <property type="entry name" value="Response_reg"/>
    <property type="match status" value="1"/>
</dbReference>
<keyword evidence="6" id="KW-0902">Two-component regulatory system</keyword>
<dbReference type="PRINTS" id="PR01590">
    <property type="entry name" value="HTHFIS"/>
</dbReference>
<evidence type="ECO:0000256" key="11">
    <source>
        <dbReference type="PROSITE-ProRule" id="PRU00169"/>
    </source>
</evidence>
<keyword evidence="9" id="KW-0010">Activator</keyword>
<evidence type="ECO:0000256" key="5">
    <source>
        <dbReference type="ARBA" id="ARBA00022840"/>
    </source>
</evidence>
<dbReference type="InterPro" id="IPR002078">
    <property type="entry name" value="Sigma_54_int"/>
</dbReference>
<evidence type="ECO:0000256" key="12">
    <source>
        <dbReference type="SAM" id="Coils"/>
    </source>
</evidence>
<dbReference type="InterPro" id="IPR058031">
    <property type="entry name" value="AAA_lid_NorR"/>
</dbReference>
<feature type="coiled-coil region" evidence="12">
    <location>
        <begin position="115"/>
        <end position="142"/>
    </location>
</feature>
<dbReference type="InterPro" id="IPR025943">
    <property type="entry name" value="Sigma_54_int_dom_ATP-bd_2"/>
</dbReference>
<dbReference type="InterPro" id="IPR011006">
    <property type="entry name" value="CheY-like_superfamily"/>
</dbReference>
<dbReference type="OrthoDB" id="9763792at2"/>
<protein>
    <submittedName>
        <fullName evidence="15">Sigma54 specific transcriptional regulator, Fis family</fullName>
    </submittedName>
</protein>
<dbReference type="PROSITE" id="PS50110">
    <property type="entry name" value="RESPONSE_REGULATORY"/>
    <property type="match status" value="1"/>
</dbReference>
<dbReference type="Pfam" id="PF00158">
    <property type="entry name" value="Sigma54_activat"/>
    <property type="match status" value="1"/>
</dbReference>
<evidence type="ECO:0000313" key="16">
    <source>
        <dbReference type="Proteomes" id="UP000199611"/>
    </source>
</evidence>
<dbReference type="Gene3D" id="1.10.10.60">
    <property type="entry name" value="Homeodomain-like"/>
    <property type="match status" value="1"/>
</dbReference>
<dbReference type="GO" id="GO:0043565">
    <property type="term" value="F:sequence-specific DNA binding"/>
    <property type="evidence" value="ECO:0007669"/>
    <property type="project" value="InterPro"/>
</dbReference>
<dbReference type="GO" id="GO:0006355">
    <property type="term" value="P:regulation of DNA-templated transcription"/>
    <property type="evidence" value="ECO:0007669"/>
    <property type="project" value="InterPro"/>
</dbReference>
<dbReference type="Gene3D" id="3.40.50.300">
    <property type="entry name" value="P-loop containing nucleotide triphosphate hydrolases"/>
    <property type="match status" value="1"/>
</dbReference>
<comment type="subcellular location">
    <subcellularLocation>
        <location evidence="1">Cytoplasm</location>
    </subcellularLocation>
</comment>
<dbReference type="Gene3D" id="1.10.8.60">
    <property type="match status" value="1"/>
</dbReference>
<accession>A0A1I4QXT2</accession>
<organism evidence="15 16">
    <name type="scientific">Thermodesulforhabdus norvegica</name>
    <dbReference type="NCBI Taxonomy" id="39841"/>
    <lineage>
        <taxon>Bacteria</taxon>
        <taxon>Pseudomonadati</taxon>
        <taxon>Thermodesulfobacteriota</taxon>
        <taxon>Syntrophobacteria</taxon>
        <taxon>Syntrophobacterales</taxon>
        <taxon>Thermodesulforhabdaceae</taxon>
        <taxon>Thermodesulforhabdus</taxon>
    </lineage>
</organism>
<dbReference type="InterPro" id="IPR001789">
    <property type="entry name" value="Sig_transdc_resp-reg_receiver"/>
</dbReference>
<evidence type="ECO:0000256" key="10">
    <source>
        <dbReference type="ARBA" id="ARBA00023163"/>
    </source>
</evidence>
<keyword evidence="8" id="KW-0238">DNA-binding</keyword>
<dbReference type="GO" id="GO:0000160">
    <property type="term" value="P:phosphorelay signal transduction system"/>
    <property type="evidence" value="ECO:0007669"/>
    <property type="project" value="UniProtKB-KW"/>
</dbReference>
<keyword evidence="10" id="KW-0804">Transcription</keyword>
<dbReference type="PROSITE" id="PS00675">
    <property type="entry name" value="SIGMA54_INTERACT_1"/>
    <property type="match status" value="1"/>
</dbReference>
<dbReference type="InterPro" id="IPR003593">
    <property type="entry name" value="AAA+_ATPase"/>
</dbReference>
<dbReference type="FunFam" id="1.10.8.60:FF:000014">
    <property type="entry name" value="DNA-binding transcriptional regulator NtrC"/>
    <property type="match status" value="1"/>
</dbReference>
<gene>
    <name evidence="15" type="ORF">SAMN05660836_00284</name>
</gene>
<evidence type="ECO:0000256" key="9">
    <source>
        <dbReference type="ARBA" id="ARBA00023159"/>
    </source>
</evidence>
<dbReference type="GO" id="GO:0005524">
    <property type="term" value="F:ATP binding"/>
    <property type="evidence" value="ECO:0007669"/>
    <property type="project" value="UniProtKB-KW"/>
</dbReference>
<evidence type="ECO:0000256" key="1">
    <source>
        <dbReference type="ARBA" id="ARBA00004496"/>
    </source>
</evidence>
<dbReference type="PROSITE" id="PS00688">
    <property type="entry name" value="SIGMA54_INTERACT_3"/>
    <property type="match status" value="1"/>
</dbReference>
<evidence type="ECO:0000256" key="2">
    <source>
        <dbReference type="ARBA" id="ARBA00022490"/>
    </source>
</evidence>
<dbReference type="InterPro" id="IPR025944">
    <property type="entry name" value="Sigma_54_int_dom_CS"/>
</dbReference>
<feature type="domain" description="Sigma-54 factor interaction" evidence="13">
    <location>
        <begin position="144"/>
        <end position="373"/>
    </location>
</feature>
<dbReference type="Gene3D" id="3.40.50.2300">
    <property type="match status" value="1"/>
</dbReference>
<dbReference type="Pfam" id="PF25601">
    <property type="entry name" value="AAA_lid_14"/>
    <property type="match status" value="1"/>
</dbReference>
<dbReference type="PANTHER" id="PTHR32071">
    <property type="entry name" value="TRANSCRIPTIONAL REGULATORY PROTEIN"/>
    <property type="match status" value="1"/>
</dbReference>
<evidence type="ECO:0000256" key="3">
    <source>
        <dbReference type="ARBA" id="ARBA00022553"/>
    </source>
</evidence>
<dbReference type="PROSITE" id="PS50045">
    <property type="entry name" value="SIGMA54_INTERACT_4"/>
    <property type="match status" value="1"/>
</dbReference>
<dbReference type="SMART" id="SM00382">
    <property type="entry name" value="AAA"/>
    <property type="match status" value="1"/>
</dbReference>
<dbReference type="Proteomes" id="UP000199611">
    <property type="component" value="Unassembled WGS sequence"/>
</dbReference>
<dbReference type="InterPro" id="IPR002197">
    <property type="entry name" value="HTH_Fis"/>
</dbReference>
<sequence length="458" mass="50941">MTEQARILVVDDDNSHRLMLSTVLDEWGYEVVEADSGDKAVALVRSEPVDLVIMDIRMPGIDGIEATKLIRQFNPALPVIILTAYGSIPSAVDAVKSGAFDYLTKPVDLDALNAVINKALEHERLKAENEILREQLARFQIADIVGRSPAMERVLELISLIAPTDATVLITGESGTGKSLVARAIHAHSPRKHKPLIEVNCAAIPENLVESELFGHEKGAFTGAEKARAGKFMQANGGTIFLDEIGELNLSVQSKLLHVLQDKKIQRVGSDVAIPIDVRIIAATNRNVEEMLSNGSFRMDLYYRLNVTRIEVPPLRKRPEDIPILAEHFLKRFSEKYEKDVKGFTPEAMHFLMTHSWPGNVRELENAIERAVILSRNPYIDVKELNILGAGLPEPGDVTRSSFEQGNLTLEDVERITILKTLEETGGNKSEAARRLGITRRTLKLKLKKYNAEKKRTP</sequence>
<keyword evidence="4" id="KW-0547">Nucleotide-binding</keyword>
<dbReference type="STRING" id="39841.SAMN05660836_00284"/>
<dbReference type="CDD" id="cd00009">
    <property type="entry name" value="AAA"/>
    <property type="match status" value="1"/>
</dbReference>
<dbReference type="InterPro" id="IPR009057">
    <property type="entry name" value="Homeodomain-like_sf"/>
</dbReference>
<keyword evidence="3 11" id="KW-0597">Phosphoprotein</keyword>